<dbReference type="InterPro" id="IPR016181">
    <property type="entry name" value="Acyl_CoA_acyltransferase"/>
</dbReference>
<comment type="caution">
    <text evidence="3">The sequence shown here is derived from an EMBL/GenBank/DDBJ whole genome shotgun (WGS) entry which is preliminary data.</text>
</comment>
<dbReference type="PANTHER" id="PTHR13947:SF37">
    <property type="entry name" value="LD18367P"/>
    <property type="match status" value="1"/>
</dbReference>
<evidence type="ECO:0000259" key="2">
    <source>
        <dbReference type="PROSITE" id="PS51186"/>
    </source>
</evidence>
<dbReference type="OrthoDB" id="9799092at2"/>
<keyword evidence="4" id="KW-1185">Reference proteome</keyword>
<proteinExistence type="predicted"/>
<dbReference type="InterPro" id="IPR050769">
    <property type="entry name" value="NAT_camello-type"/>
</dbReference>
<dbReference type="EMBL" id="PUEJ01000012">
    <property type="protein sequence ID" value="PRH84617.1"/>
    <property type="molecule type" value="Genomic_DNA"/>
</dbReference>
<dbReference type="PANTHER" id="PTHR13947">
    <property type="entry name" value="GNAT FAMILY N-ACETYLTRANSFERASE"/>
    <property type="match status" value="1"/>
</dbReference>
<accession>A0A2S9Q5K0</accession>
<dbReference type="InterPro" id="IPR000182">
    <property type="entry name" value="GNAT_dom"/>
</dbReference>
<protein>
    <submittedName>
        <fullName evidence="3">GNAT family N-acetyltransferase</fullName>
    </submittedName>
</protein>
<dbReference type="AlphaFoldDB" id="A0A2S9Q5K0"/>
<keyword evidence="1 3" id="KW-0808">Transferase</keyword>
<name>A0A2S9Q5K0_9HYPH</name>
<reference evidence="3 4" key="1">
    <citation type="submission" date="2018-02" db="EMBL/GenBank/DDBJ databases">
        <title>Whole genome sequencing of endophytic bacterium.</title>
        <authorList>
            <person name="Eedara R."/>
            <person name="Podile A.R."/>
        </authorList>
    </citation>
    <scope>NUCLEOTIDE SEQUENCE [LARGE SCALE GENOMIC DNA]</scope>
    <source>
        <strain evidence="3 4">RP1T</strain>
    </source>
</reference>
<dbReference type="SUPFAM" id="SSF55729">
    <property type="entry name" value="Acyl-CoA N-acyltransferases (Nat)"/>
    <property type="match status" value="1"/>
</dbReference>
<dbReference type="CDD" id="cd04301">
    <property type="entry name" value="NAT_SF"/>
    <property type="match status" value="1"/>
</dbReference>
<dbReference type="Gene3D" id="3.40.630.30">
    <property type="match status" value="1"/>
</dbReference>
<evidence type="ECO:0000256" key="1">
    <source>
        <dbReference type="ARBA" id="ARBA00022679"/>
    </source>
</evidence>
<evidence type="ECO:0000313" key="3">
    <source>
        <dbReference type="EMBL" id="PRH84617.1"/>
    </source>
</evidence>
<gene>
    <name evidence="3" type="ORF">C5L14_25875</name>
</gene>
<feature type="domain" description="N-acetyltransferase" evidence="2">
    <location>
        <begin position="1"/>
        <end position="139"/>
    </location>
</feature>
<dbReference type="GO" id="GO:0008080">
    <property type="term" value="F:N-acetyltransferase activity"/>
    <property type="evidence" value="ECO:0007669"/>
    <property type="project" value="InterPro"/>
</dbReference>
<dbReference type="Pfam" id="PF00583">
    <property type="entry name" value="Acetyltransf_1"/>
    <property type="match status" value="1"/>
</dbReference>
<organism evidence="3 4">
    <name type="scientific">Labrys okinawensis</name>
    <dbReference type="NCBI Taxonomy" id="346911"/>
    <lineage>
        <taxon>Bacteria</taxon>
        <taxon>Pseudomonadati</taxon>
        <taxon>Pseudomonadota</taxon>
        <taxon>Alphaproteobacteria</taxon>
        <taxon>Hyphomicrobiales</taxon>
        <taxon>Xanthobacteraceae</taxon>
        <taxon>Labrys</taxon>
    </lineage>
</organism>
<dbReference type="PROSITE" id="PS51186">
    <property type="entry name" value="GNAT"/>
    <property type="match status" value="1"/>
</dbReference>
<dbReference type="RefSeq" id="WP_105864945.1">
    <property type="nucleotide sequence ID" value="NZ_PUEJ01000012.1"/>
</dbReference>
<dbReference type="Proteomes" id="UP000237682">
    <property type="component" value="Unassembled WGS sequence"/>
</dbReference>
<sequence>MTIERYEGPRDALQALFGLADDSPLQIAVYVGLGDVLVARREGAIIGHVQIIATDEPGVLELKSLAVLAEHRGRGIGRDLVEAAVAFSRERRARSLVVSTATADIGNLRFYQRRGFRMTRIVPDAFRPETGYPDGLTVDGIVLRDQVFFELRLAD</sequence>
<evidence type="ECO:0000313" key="4">
    <source>
        <dbReference type="Proteomes" id="UP000237682"/>
    </source>
</evidence>